<evidence type="ECO:0000256" key="3">
    <source>
        <dbReference type="ARBA" id="ARBA00023163"/>
    </source>
</evidence>
<dbReference type="CDD" id="cd00090">
    <property type="entry name" value="HTH_ARSR"/>
    <property type="match status" value="1"/>
</dbReference>
<evidence type="ECO:0000313" key="6">
    <source>
        <dbReference type="EMBL" id="MQT90157.1"/>
    </source>
</evidence>
<evidence type="ECO:0000313" key="7">
    <source>
        <dbReference type="Proteomes" id="UP000441404"/>
    </source>
</evidence>
<dbReference type="Pfam" id="PF01638">
    <property type="entry name" value="HxlR"/>
    <property type="match status" value="1"/>
</dbReference>
<keyword evidence="1" id="KW-0805">Transcription regulation</keyword>
<dbReference type="PANTHER" id="PTHR33204:SF29">
    <property type="entry name" value="TRANSCRIPTIONAL REGULATOR"/>
    <property type="match status" value="1"/>
</dbReference>
<dbReference type="Proteomes" id="UP000489190">
    <property type="component" value="Unassembled WGS sequence"/>
</dbReference>
<dbReference type="AlphaFoldDB" id="A0A6A7YQY0"/>
<proteinExistence type="predicted"/>
<dbReference type="PANTHER" id="PTHR33204">
    <property type="entry name" value="TRANSCRIPTIONAL REGULATOR, MARR FAMILY"/>
    <property type="match status" value="1"/>
</dbReference>
<dbReference type="InterPro" id="IPR036388">
    <property type="entry name" value="WH-like_DNA-bd_sf"/>
</dbReference>
<evidence type="ECO:0000313" key="5">
    <source>
        <dbReference type="EMBL" id="MQT47365.1"/>
    </source>
</evidence>
<protein>
    <submittedName>
        <fullName evidence="5">MarR family transcriptional regulator</fullName>
    </submittedName>
</protein>
<evidence type="ECO:0000256" key="1">
    <source>
        <dbReference type="ARBA" id="ARBA00023015"/>
    </source>
</evidence>
<dbReference type="RefSeq" id="WP_153328833.1">
    <property type="nucleotide sequence ID" value="NZ_JANLOE010000060.1"/>
</dbReference>
<dbReference type="EMBL" id="WIWI01000033">
    <property type="protein sequence ID" value="MQT90157.1"/>
    <property type="molecule type" value="Genomic_DNA"/>
</dbReference>
<gene>
    <name evidence="6" type="ORF">GHO39_13595</name>
    <name evidence="5" type="ORF">GHO40_11585</name>
</gene>
<dbReference type="SUPFAM" id="SSF46785">
    <property type="entry name" value="Winged helix' DNA-binding domain"/>
    <property type="match status" value="1"/>
</dbReference>
<dbReference type="Gene3D" id="1.10.10.10">
    <property type="entry name" value="Winged helix-like DNA-binding domain superfamily/Winged helix DNA-binding domain"/>
    <property type="match status" value="1"/>
</dbReference>
<name>A0A6A7YQY0_9PSED</name>
<evidence type="ECO:0000256" key="2">
    <source>
        <dbReference type="ARBA" id="ARBA00023125"/>
    </source>
</evidence>
<dbReference type="InterPro" id="IPR011991">
    <property type="entry name" value="ArsR-like_HTH"/>
</dbReference>
<keyword evidence="2" id="KW-0238">DNA-binding</keyword>
<dbReference type="GO" id="GO:0003677">
    <property type="term" value="F:DNA binding"/>
    <property type="evidence" value="ECO:0007669"/>
    <property type="project" value="UniProtKB-KW"/>
</dbReference>
<keyword evidence="3" id="KW-0804">Transcription</keyword>
<dbReference type="GO" id="GO:0006355">
    <property type="term" value="P:regulation of DNA-templated transcription"/>
    <property type="evidence" value="ECO:0007669"/>
    <property type="project" value="UniProtKB-ARBA"/>
</dbReference>
<organism evidence="5 7">
    <name type="scientific">Pseudomonas helleri</name>
    <dbReference type="NCBI Taxonomy" id="1608996"/>
    <lineage>
        <taxon>Bacteria</taxon>
        <taxon>Pseudomonadati</taxon>
        <taxon>Pseudomonadota</taxon>
        <taxon>Gammaproteobacteria</taxon>
        <taxon>Pseudomonadales</taxon>
        <taxon>Pseudomonadaceae</taxon>
        <taxon>Pseudomonas</taxon>
    </lineage>
</organism>
<sequence>MTNRVFNFPIDATIQAIGGRWKCAILCHLMEGPKRTGELLRLMQPLSSKVLTEQLKELQGDHLIDREAFPGKVPKVVYRVTELGRTLQPIIDAMCQWGALHAGNPLPAESAAQVTEA</sequence>
<dbReference type="Proteomes" id="UP000441404">
    <property type="component" value="Unassembled WGS sequence"/>
</dbReference>
<dbReference type="EMBL" id="WIWJ01000017">
    <property type="protein sequence ID" value="MQT47365.1"/>
    <property type="molecule type" value="Genomic_DNA"/>
</dbReference>
<evidence type="ECO:0000259" key="4">
    <source>
        <dbReference type="PROSITE" id="PS51118"/>
    </source>
</evidence>
<accession>A0A6A7YQY0</accession>
<comment type="caution">
    <text evidence="5">The sequence shown here is derived from an EMBL/GenBank/DDBJ whole genome shotgun (WGS) entry which is preliminary data.</text>
</comment>
<dbReference type="InterPro" id="IPR036390">
    <property type="entry name" value="WH_DNA-bd_sf"/>
</dbReference>
<evidence type="ECO:0000313" key="8">
    <source>
        <dbReference type="Proteomes" id="UP000489190"/>
    </source>
</evidence>
<dbReference type="PROSITE" id="PS51118">
    <property type="entry name" value="HTH_HXLR"/>
    <property type="match status" value="1"/>
</dbReference>
<feature type="domain" description="HTH hxlR-type" evidence="4">
    <location>
        <begin position="8"/>
        <end position="106"/>
    </location>
</feature>
<reference evidence="7 8" key="1">
    <citation type="submission" date="2019-10" db="EMBL/GenBank/DDBJ databases">
        <title>Evaluation of single-gene subtyping targets for Pseudomonas.</title>
        <authorList>
            <person name="Reichler S.J."/>
            <person name="Orsi R.H."/>
            <person name="Wiedmann M."/>
            <person name="Martin N.H."/>
            <person name="Murphy S.I."/>
        </authorList>
    </citation>
    <scope>NUCLEOTIDE SEQUENCE [LARGE SCALE GENOMIC DNA]</scope>
    <source>
        <strain evidence="6 8">FSL R10-3254</strain>
        <strain evidence="5 7">FSL R10-3257</strain>
    </source>
</reference>
<dbReference type="InterPro" id="IPR002577">
    <property type="entry name" value="HTH_HxlR"/>
</dbReference>